<sequence>MKKAIKYIGISILLLISALSIFIYFIYRGTQNTLKGNLKINGLLDKVIVHRDQYGVPHIEAENDSDAFFALGYTHAQDRMWQMEIQRHLARGSLSEMFGEVTIMQDKTLRTLGFYRAAQLAYLSLPKESQHIVESYTKGVNFFIQTGNMPLQFKLIGYKPSVWTNVDSISFQKMMAWDLNETWRDKILNHIIASLYGREKMSIFSPEYPDSAPLVLQDSEINLTKKMTQNYLEKENYFGKFRKQDIYPNKEFNKASPPGKGSNNWVVSGKLTNTNKPILANDPHLSIASPLLWYLADIKTKNFHSIGATLPGLPGVIIGHNQFIAWGVTNGCIDAQDLYIESDDKDITTINEVIKVKNSNDVIFPIEISPHGPIISDITEARRVGKKVALKWTGFLEKDTTLHSFILLNYTKNWDSFKNALSYFVVPAQNYVYADNNGNIGYYLAGKIPIRDQWSGLYPIESKKEFEWKSFIPFEEMPHTMNPSKGFVVSANNKVVSNNYPYSLTPHCKTAPYRASRIIDLLQRKEKLTLIDIQKIQNDTVSYLWNDFKTILLKTIPASNKEKDVLKILKDWNGNMNINSQEATLFAYWFRELAEMVPKELKVFSQWPEPLFIKNQLLSDGKYCRINNARNCKEFLSNTLTKTLNAIVKNIGEKPKNWNWGYTHKAVFNELGFSENKYLNWFWHRSISSPGDGFTVNVGSYEFDNLSQIAGPGYRQIVDFNNLEDSIYIQALGQSGNIFSKNYDNLMPLWRDGKYIPMSSEKNRWGKYETLILEPI</sequence>
<dbReference type="OrthoDB" id="5287604at2"/>
<keyword evidence="3" id="KW-0865">Zymogen</keyword>
<keyword evidence="6" id="KW-0812">Transmembrane</keyword>
<dbReference type="PANTHER" id="PTHR34218:SF4">
    <property type="entry name" value="ACYL-HOMOSERINE LACTONE ACYLASE QUIP"/>
    <property type="match status" value="1"/>
</dbReference>
<dbReference type="PIRSF" id="PIRSF001227">
    <property type="entry name" value="Pen_acylase"/>
    <property type="match status" value="1"/>
</dbReference>
<proteinExistence type="inferred from homology"/>
<dbReference type="GO" id="GO:0017000">
    <property type="term" value="P:antibiotic biosynthetic process"/>
    <property type="evidence" value="ECO:0007669"/>
    <property type="project" value="InterPro"/>
</dbReference>
<dbReference type="GO" id="GO:0016811">
    <property type="term" value="F:hydrolase activity, acting on carbon-nitrogen (but not peptide) bonds, in linear amides"/>
    <property type="evidence" value="ECO:0007669"/>
    <property type="project" value="InterPro"/>
</dbReference>
<dbReference type="CDD" id="cd03747">
    <property type="entry name" value="Ntn_PGA_like"/>
    <property type="match status" value="1"/>
</dbReference>
<dbReference type="Gene3D" id="3.60.20.10">
    <property type="entry name" value="Glutamine Phosphoribosylpyrophosphate, subunit 1, domain 1"/>
    <property type="match status" value="1"/>
</dbReference>
<evidence type="ECO:0000256" key="3">
    <source>
        <dbReference type="ARBA" id="ARBA00023145"/>
    </source>
</evidence>
<keyword evidence="2" id="KW-0378">Hydrolase</keyword>
<keyword evidence="5" id="KW-0479">Metal-binding</keyword>
<dbReference type="InterPro" id="IPR043146">
    <property type="entry name" value="Penicillin_amidase_N_B-knob"/>
</dbReference>
<feature type="active site" description="Nucleophile" evidence="4">
    <location>
        <position position="262"/>
    </location>
</feature>
<evidence type="ECO:0000256" key="4">
    <source>
        <dbReference type="PIRSR" id="PIRSR001227-1"/>
    </source>
</evidence>
<dbReference type="InterPro" id="IPR023343">
    <property type="entry name" value="Penicillin_amidase_dom1"/>
</dbReference>
<keyword evidence="8" id="KW-1185">Reference proteome</keyword>
<evidence type="ECO:0000313" key="7">
    <source>
        <dbReference type="EMBL" id="BBH51836.1"/>
    </source>
</evidence>
<evidence type="ECO:0000256" key="5">
    <source>
        <dbReference type="PIRSR" id="PIRSR001227-2"/>
    </source>
</evidence>
<dbReference type="EMBL" id="AP019368">
    <property type="protein sequence ID" value="BBH51836.1"/>
    <property type="molecule type" value="Genomic_DNA"/>
</dbReference>
<evidence type="ECO:0000256" key="1">
    <source>
        <dbReference type="ARBA" id="ARBA00006586"/>
    </source>
</evidence>
<reference evidence="7 8" key="1">
    <citation type="submission" date="2018-12" db="EMBL/GenBank/DDBJ databases">
        <title>Rubrispira sanarue gen. nov., sp., nov., a member of the order Silvanigrellales, isolated from a brackish lake in Hamamatsu Japan.</title>
        <authorList>
            <person name="Maejima Y."/>
            <person name="Iino T."/>
            <person name="Muraguchi Y."/>
            <person name="Fukuda K."/>
            <person name="Nojiri H."/>
            <person name="Ohkuma M."/>
            <person name="Moriuchi R."/>
            <person name="Dohra H."/>
            <person name="Kimbara K."/>
            <person name="Shintani M."/>
        </authorList>
    </citation>
    <scope>NUCLEOTIDE SEQUENCE [LARGE SCALE GENOMIC DNA]</scope>
    <source>
        <strain evidence="7 8">RF1110005</strain>
    </source>
</reference>
<gene>
    <name evidence="7" type="ORF">JCM31447_02590</name>
</gene>
<name>A0A4P2VGF8_FLUSA</name>
<dbReference type="RefSeq" id="WP_130605753.1">
    <property type="nucleotide sequence ID" value="NZ_AP019368.1"/>
</dbReference>
<keyword evidence="6" id="KW-0472">Membrane</keyword>
<accession>A0A4P2VGF8</accession>
<dbReference type="InterPro" id="IPR029055">
    <property type="entry name" value="Ntn_hydrolases_N"/>
</dbReference>
<protein>
    <submittedName>
        <fullName evidence="7">Penicillin acylase family protein</fullName>
    </submittedName>
</protein>
<keyword evidence="5" id="KW-0106">Calcium</keyword>
<dbReference type="PANTHER" id="PTHR34218">
    <property type="entry name" value="PEPTIDASE S45 PENICILLIN AMIDASE"/>
    <property type="match status" value="1"/>
</dbReference>
<feature type="binding site" evidence="5">
    <location>
        <position position="334"/>
    </location>
    <ligand>
        <name>Ca(2+)</name>
        <dbReference type="ChEBI" id="CHEBI:29108"/>
    </ligand>
</feature>
<dbReference type="Gene3D" id="1.10.439.10">
    <property type="entry name" value="Penicillin Amidohydrolase, domain 1"/>
    <property type="match status" value="1"/>
</dbReference>
<dbReference type="Proteomes" id="UP000291236">
    <property type="component" value="Chromosome"/>
</dbReference>
<dbReference type="SUPFAM" id="SSF56235">
    <property type="entry name" value="N-terminal nucleophile aminohydrolases (Ntn hydrolases)"/>
    <property type="match status" value="1"/>
</dbReference>
<evidence type="ECO:0000256" key="6">
    <source>
        <dbReference type="SAM" id="Phobius"/>
    </source>
</evidence>
<dbReference type="Pfam" id="PF01804">
    <property type="entry name" value="Penicil_amidase"/>
    <property type="match status" value="1"/>
</dbReference>
<dbReference type="Gene3D" id="1.10.1400.10">
    <property type="match status" value="1"/>
</dbReference>
<organism evidence="7 8">
    <name type="scientific">Fluviispira sanaruensis</name>
    <dbReference type="NCBI Taxonomy" id="2493639"/>
    <lineage>
        <taxon>Bacteria</taxon>
        <taxon>Pseudomonadati</taxon>
        <taxon>Bdellovibrionota</taxon>
        <taxon>Oligoflexia</taxon>
        <taxon>Silvanigrellales</taxon>
        <taxon>Silvanigrellaceae</taxon>
        <taxon>Fluviispira</taxon>
    </lineage>
</organism>
<dbReference type="InterPro" id="IPR043147">
    <property type="entry name" value="Penicillin_amidase_A-knob"/>
</dbReference>
<evidence type="ECO:0000313" key="8">
    <source>
        <dbReference type="Proteomes" id="UP000291236"/>
    </source>
</evidence>
<feature type="binding site" evidence="5">
    <location>
        <position position="337"/>
    </location>
    <ligand>
        <name>Ca(2+)</name>
        <dbReference type="ChEBI" id="CHEBI:29108"/>
    </ligand>
</feature>
<evidence type="ECO:0000256" key="2">
    <source>
        <dbReference type="ARBA" id="ARBA00022801"/>
    </source>
</evidence>
<dbReference type="Gene3D" id="2.30.120.10">
    <property type="match status" value="1"/>
</dbReference>
<dbReference type="InterPro" id="IPR002692">
    <property type="entry name" value="S45"/>
</dbReference>
<dbReference type="KEGG" id="sbf:JCM31447_02590"/>
<comment type="similarity">
    <text evidence="1">Belongs to the peptidase S45 family.</text>
</comment>
<dbReference type="InterPro" id="IPR014395">
    <property type="entry name" value="Pen/GL7ACA/AHL_acylase"/>
</dbReference>
<dbReference type="GO" id="GO:0046872">
    <property type="term" value="F:metal ion binding"/>
    <property type="evidence" value="ECO:0007669"/>
    <property type="project" value="UniProtKB-KW"/>
</dbReference>
<feature type="transmembrane region" description="Helical" evidence="6">
    <location>
        <begin position="7"/>
        <end position="27"/>
    </location>
</feature>
<keyword evidence="6" id="KW-1133">Transmembrane helix</keyword>
<comment type="cofactor">
    <cofactor evidence="5">
        <name>Ca(2+)</name>
        <dbReference type="ChEBI" id="CHEBI:29108"/>
    </cofactor>
    <text evidence="5">Binds 1 Ca(2+) ion per dimer.</text>
</comment>
<dbReference type="AlphaFoldDB" id="A0A4P2VGF8"/>